<dbReference type="SUPFAM" id="SSF55608">
    <property type="entry name" value="Homing endonucleases"/>
    <property type="match status" value="1"/>
</dbReference>
<gene>
    <name evidence="4 6" type="primary">whiA</name>
    <name evidence="6" type="ORF">VXJ25_06310</name>
</gene>
<sequence length="328" mass="35652">MSFTAEVKDELSRVEGDCEGCGLAELSALMRICGTLTLTGSGRHSIRVSTETGAVARSTIKLTHELLDLETLLTVRRSVLHKARNYLIEIPEQDRLASQLERLQILDPGLKIHPGVPERLLGPACCRAAFVRGAFMAGGFVADPRGDFHLEIAVVGEEFARGLADVLSSLGIQARLNHRRGAFAIYLKSFDDVESMLQVMGAGRSAHTVARVRELKSVKNDVQRRVNAEIANQARQTASALDQRLLVDRVRSTVGLRSLPPALREFCELRERHPGASLAELGSLATPEASKSAMYHRLLRLQAMVDAAEAAEGEREAGEAAEGARKGD</sequence>
<dbReference type="RefSeq" id="WP_330958358.1">
    <property type="nucleotide sequence ID" value="NZ_JAZGJQ010000006.1"/>
</dbReference>
<evidence type="ECO:0000313" key="6">
    <source>
        <dbReference type="EMBL" id="MEE6147589.1"/>
    </source>
</evidence>
<dbReference type="PROSITE" id="PS50819">
    <property type="entry name" value="INTEIN_ENDONUCLEASE"/>
    <property type="match status" value="1"/>
</dbReference>
<accession>A0ABU7RAF4</accession>
<evidence type="ECO:0000256" key="3">
    <source>
        <dbReference type="ARBA" id="ARBA00023306"/>
    </source>
</evidence>
<dbReference type="Gene3D" id="3.10.28.10">
    <property type="entry name" value="Homing endonucleases"/>
    <property type="match status" value="1"/>
</dbReference>
<dbReference type="InterPro" id="IPR018478">
    <property type="entry name" value="Sporu_reg_WhiA_N_dom"/>
</dbReference>
<dbReference type="PANTHER" id="PTHR37307">
    <property type="entry name" value="CELL DIVISION PROTEIN WHIA-RELATED"/>
    <property type="match status" value="1"/>
</dbReference>
<comment type="similarity">
    <text evidence="4">Belongs to the WhiA family.</text>
</comment>
<keyword evidence="2 4" id="KW-0238">DNA-binding</keyword>
<dbReference type="InterPro" id="IPR039518">
    <property type="entry name" value="WhiA_LAGLIDADG_dom"/>
</dbReference>
<dbReference type="Proteomes" id="UP001332931">
    <property type="component" value="Unassembled WGS sequence"/>
</dbReference>
<dbReference type="GO" id="GO:0003677">
    <property type="term" value="F:DNA binding"/>
    <property type="evidence" value="ECO:0007669"/>
    <property type="project" value="UniProtKB-KW"/>
</dbReference>
<dbReference type="InterPro" id="IPR004042">
    <property type="entry name" value="Intein_endonuc_central"/>
</dbReference>
<dbReference type="Pfam" id="PF02650">
    <property type="entry name" value="HTH_WhiA"/>
    <property type="match status" value="1"/>
</dbReference>
<dbReference type="EMBL" id="JAZGJQ010000006">
    <property type="protein sequence ID" value="MEE6147589.1"/>
    <property type="molecule type" value="Genomic_DNA"/>
</dbReference>
<dbReference type="HAMAP" id="MF_01420">
    <property type="entry name" value="HTH_type_WhiA"/>
    <property type="match status" value="1"/>
</dbReference>
<comment type="caution">
    <text evidence="6">The sequence shown here is derived from an EMBL/GenBank/DDBJ whole genome shotgun (WGS) entry which is preliminary data.</text>
</comment>
<protein>
    <recommendedName>
        <fullName evidence="4">Probable cell division protein WhiA</fullName>
    </recommendedName>
</protein>
<comment type="function">
    <text evidence="4">Involved in cell division and chromosome segregation.</text>
</comment>
<evidence type="ECO:0000313" key="7">
    <source>
        <dbReference type="Proteomes" id="UP001332931"/>
    </source>
</evidence>
<keyword evidence="7" id="KW-1185">Reference proteome</keyword>
<dbReference type="NCBIfam" id="TIGR00647">
    <property type="entry name" value="DNA_bind_WhiA"/>
    <property type="match status" value="1"/>
</dbReference>
<feature type="domain" description="DOD-type homing endonuclease" evidence="5">
    <location>
        <begin position="129"/>
        <end position="172"/>
    </location>
</feature>
<organism evidence="6 7">
    <name type="scientific">Olsenella absiana</name>
    <dbReference type="NCBI Taxonomy" id="3115222"/>
    <lineage>
        <taxon>Bacteria</taxon>
        <taxon>Bacillati</taxon>
        <taxon>Actinomycetota</taxon>
        <taxon>Coriobacteriia</taxon>
        <taxon>Coriobacteriales</taxon>
        <taxon>Atopobiaceae</taxon>
        <taxon>Olsenella</taxon>
    </lineage>
</organism>
<dbReference type="InterPro" id="IPR027434">
    <property type="entry name" value="Homing_endonucl"/>
</dbReference>
<proteinExistence type="inferred from homology"/>
<name>A0ABU7RAF4_9ACTN</name>
<evidence type="ECO:0000256" key="4">
    <source>
        <dbReference type="HAMAP-Rule" id="MF_01420"/>
    </source>
</evidence>
<evidence type="ECO:0000256" key="2">
    <source>
        <dbReference type="ARBA" id="ARBA00023125"/>
    </source>
</evidence>
<dbReference type="Pfam" id="PF10298">
    <property type="entry name" value="WhiA_N"/>
    <property type="match status" value="1"/>
</dbReference>
<dbReference type="InterPro" id="IPR003802">
    <property type="entry name" value="Sporulation_regulator_WhiA"/>
</dbReference>
<evidence type="ECO:0000256" key="1">
    <source>
        <dbReference type="ARBA" id="ARBA00022618"/>
    </source>
</evidence>
<keyword evidence="3 4" id="KW-0131">Cell cycle</keyword>
<reference evidence="6 7" key="1">
    <citation type="submission" date="2024-01" db="EMBL/GenBank/DDBJ databases">
        <title>Description of Olsenella sp. nov., isolated from pig feces.</title>
        <authorList>
            <person name="Chang Y.-H."/>
        </authorList>
    </citation>
    <scope>NUCLEOTIDE SEQUENCE [LARGE SCALE GENOMIC DNA]</scope>
    <source>
        <strain evidence="6 7">YH-ols2223</strain>
    </source>
</reference>
<keyword evidence="1 4" id="KW-0132">Cell division</keyword>
<dbReference type="Pfam" id="PF14527">
    <property type="entry name" value="LAGLIDADG_WhiA"/>
    <property type="match status" value="1"/>
</dbReference>
<dbReference type="PANTHER" id="PTHR37307:SF1">
    <property type="entry name" value="CELL DIVISION PROTEIN WHIA-RELATED"/>
    <property type="match status" value="1"/>
</dbReference>
<evidence type="ECO:0000259" key="5">
    <source>
        <dbReference type="PROSITE" id="PS50819"/>
    </source>
</evidence>
<dbReference type="InterPro" id="IPR023054">
    <property type="entry name" value="Sporulation_regulator_WhiA_C"/>
</dbReference>